<dbReference type="SUPFAM" id="SSF53098">
    <property type="entry name" value="Ribonuclease H-like"/>
    <property type="match status" value="1"/>
</dbReference>
<organism evidence="13 14">
    <name type="scientific">Thalassospira profundimaris</name>
    <dbReference type="NCBI Taxonomy" id="502049"/>
    <lineage>
        <taxon>Bacteria</taxon>
        <taxon>Pseudomonadati</taxon>
        <taxon>Pseudomonadota</taxon>
        <taxon>Alphaproteobacteria</taxon>
        <taxon>Rhodospirillales</taxon>
        <taxon>Thalassospiraceae</taxon>
        <taxon>Thalassospira</taxon>
    </lineage>
</organism>
<evidence type="ECO:0000256" key="2">
    <source>
        <dbReference type="ARBA" id="ARBA00004065"/>
    </source>
</evidence>
<proteinExistence type="inferred from homology"/>
<protein>
    <recommendedName>
        <fullName evidence="5 11">Ribonuclease H</fullName>
        <shortName evidence="11">RNase H</shortName>
        <ecNumber evidence="5 11">3.1.26.4</ecNumber>
    </recommendedName>
</protein>
<accession>A0A367XK19</accession>
<dbReference type="InterPro" id="IPR050092">
    <property type="entry name" value="RNase_H"/>
</dbReference>
<dbReference type="GO" id="GO:0005737">
    <property type="term" value="C:cytoplasm"/>
    <property type="evidence" value="ECO:0007669"/>
    <property type="project" value="UniProtKB-SubCell"/>
</dbReference>
<keyword evidence="10 11" id="KW-0460">Magnesium</keyword>
<feature type="binding site" evidence="11">
    <location>
        <position position="138"/>
    </location>
    <ligand>
        <name>Mg(2+)</name>
        <dbReference type="ChEBI" id="CHEBI:18420"/>
        <label>2</label>
    </ligand>
</feature>
<feature type="binding site" evidence="11">
    <location>
        <position position="14"/>
    </location>
    <ligand>
        <name>Mg(2+)</name>
        <dbReference type="ChEBI" id="CHEBI:18420"/>
        <label>1</label>
    </ligand>
</feature>
<dbReference type="NCBIfam" id="NF001236">
    <property type="entry name" value="PRK00203.1"/>
    <property type="match status" value="1"/>
</dbReference>
<sequence length="152" mass="17000">MGNKNHSSIEIFTDGACIGNPGPGGWAALIRQGKRMKTFSGGEASTTNNRMELIAAIRALEALRRPLAVTVFTDSEYVQKGISEWIGNWKANGWRTSGRKPVKNVDLWRRLDELCQMHAVEWRWVKGHAGNAGNERVDKLAYIEAQRFMEAA</sequence>
<dbReference type="GO" id="GO:0003676">
    <property type="term" value="F:nucleic acid binding"/>
    <property type="evidence" value="ECO:0007669"/>
    <property type="project" value="InterPro"/>
</dbReference>
<dbReference type="InterPro" id="IPR012337">
    <property type="entry name" value="RNaseH-like_sf"/>
</dbReference>
<dbReference type="PANTHER" id="PTHR10642:SF26">
    <property type="entry name" value="RIBONUCLEASE H1"/>
    <property type="match status" value="1"/>
</dbReference>
<dbReference type="OrthoDB" id="7845843at2"/>
<feature type="binding site" evidence="11">
    <location>
        <position position="74"/>
    </location>
    <ligand>
        <name>Mg(2+)</name>
        <dbReference type="ChEBI" id="CHEBI:18420"/>
        <label>1</label>
    </ligand>
</feature>
<evidence type="ECO:0000256" key="11">
    <source>
        <dbReference type="HAMAP-Rule" id="MF_00042"/>
    </source>
</evidence>
<comment type="cofactor">
    <cofactor evidence="11">
        <name>Mg(2+)</name>
        <dbReference type="ChEBI" id="CHEBI:18420"/>
    </cofactor>
    <text evidence="11">Binds 1 Mg(2+) ion per subunit. May bind a second metal ion at a regulatory site, or after substrate binding.</text>
</comment>
<dbReference type="FunFam" id="3.30.420.10:FF:000089">
    <property type="entry name" value="Ribonuclease H"/>
    <property type="match status" value="1"/>
</dbReference>
<comment type="function">
    <text evidence="2 11">Endonuclease that specifically degrades the RNA of RNA-DNA hybrids.</text>
</comment>
<keyword evidence="8 11" id="KW-0255">Endonuclease</keyword>
<comment type="subcellular location">
    <subcellularLocation>
        <location evidence="11">Cytoplasm</location>
    </subcellularLocation>
</comment>
<dbReference type="PANTHER" id="PTHR10642">
    <property type="entry name" value="RIBONUCLEASE H1"/>
    <property type="match status" value="1"/>
</dbReference>
<comment type="catalytic activity">
    <reaction evidence="1 11">
        <text>Endonucleolytic cleavage to 5'-phosphomonoester.</text>
        <dbReference type="EC" id="3.1.26.4"/>
    </reaction>
</comment>
<dbReference type="Pfam" id="PF00075">
    <property type="entry name" value="RNase_H"/>
    <property type="match status" value="1"/>
</dbReference>
<evidence type="ECO:0000259" key="12">
    <source>
        <dbReference type="PROSITE" id="PS50879"/>
    </source>
</evidence>
<comment type="similarity">
    <text evidence="3 11">Belongs to the RNase H family.</text>
</comment>
<evidence type="ECO:0000256" key="1">
    <source>
        <dbReference type="ARBA" id="ARBA00000077"/>
    </source>
</evidence>
<evidence type="ECO:0000256" key="3">
    <source>
        <dbReference type="ARBA" id="ARBA00005300"/>
    </source>
</evidence>
<dbReference type="EC" id="3.1.26.4" evidence="5 11"/>
<keyword evidence="11" id="KW-0963">Cytoplasm</keyword>
<dbReference type="CDD" id="cd09278">
    <property type="entry name" value="RNase_HI_prokaryote_like"/>
    <property type="match status" value="1"/>
</dbReference>
<keyword evidence="9 11" id="KW-0378">Hydrolase</keyword>
<gene>
    <name evidence="11 13" type="primary">rnhA</name>
    <name evidence="13" type="ORF">TH25_01180</name>
</gene>
<evidence type="ECO:0000256" key="8">
    <source>
        <dbReference type="ARBA" id="ARBA00022759"/>
    </source>
</evidence>
<dbReference type="RefSeq" id="WP_114086576.1">
    <property type="nucleotide sequence ID" value="NZ_JPWH01000001.1"/>
</dbReference>
<reference evidence="13 14" key="1">
    <citation type="submission" date="2014-07" db="EMBL/GenBank/DDBJ databases">
        <title>Draft genome sequence of Thalassospira profundimaris S25-3-2.</title>
        <authorList>
            <person name="Lai Q."/>
            <person name="Shao Z."/>
        </authorList>
    </citation>
    <scope>NUCLEOTIDE SEQUENCE [LARGE SCALE GENOMIC DNA]</scope>
    <source>
        <strain evidence="13 14">S25-3-2</strain>
    </source>
</reference>
<dbReference type="GO" id="GO:0000287">
    <property type="term" value="F:magnesium ion binding"/>
    <property type="evidence" value="ECO:0007669"/>
    <property type="project" value="UniProtKB-UniRule"/>
</dbReference>
<name>A0A367XK19_9PROT</name>
<feature type="domain" description="RNase H type-1" evidence="12">
    <location>
        <begin position="5"/>
        <end position="146"/>
    </location>
</feature>
<evidence type="ECO:0000256" key="5">
    <source>
        <dbReference type="ARBA" id="ARBA00012180"/>
    </source>
</evidence>
<dbReference type="GO" id="GO:0043137">
    <property type="term" value="P:DNA replication, removal of RNA primer"/>
    <property type="evidence" value="ECO:0007669"/>
    <property type="project" value="TreeGrafter"/>
</dbReference>
<comment type="caution">
    <text evidence="13">The sequence shown here is derived from an EMBL/GenBank/DDBJ whole genome shotgun (WGS) entry which is preliminary data.</text>
</comment>
<dbReference type="EMBL" id="JPWH01000001">
    <property type="protein sequence ID" value="RCK54004.1"/>
    <property type="molecule type" value="Genomic_DNA"/>
</dbReference>
<evidence type="ECO:0000256" key="6">
    <source>
        <dbReference type="ARBA" id="ARBA00022722"/>
    </source>
</evidence>
<evidence type="ECO:0000256" key="9">
    <source>
        <dbReference type="ARBA" id="ARBA00022801"/>
    </source>
</evidence>
<evidence type="ECO:0000313" key="14">
    <source>
        <dbReference type="Proteomes" id="UP000252517"/>
    </source>
</evidence>
<comment type="subunit">
    <text evidence="4 11">Monomer.</text>
</comment>
<dbReference type="InterPro" id="IPR002156">
    <property type="entry name" value="RNaseH_domain"/>
</dbReference>
<feature type="binding site" evidence="11">
    <location>
        <position position="14"/>
    </location>
    <ligand>
        <name>Mg(2+)</name>
        <dbReference type="ChEBI" id="CHEBI:18420"/>
        <label>2</label>
    </ligand>
</feature>
<dbReference type="Proteomes" id="UP000252517">
    <property type="component" value="Unassembled WGS sequence"/>
</dbReference>
<dbReference type="InterPro" id="IPR036397">
    <property type="entry name" value="RNaseH_sf"/>
</dbReference>
<evidence type="ECO:0000256" key="4">
    <source>
        <dbReference type="ARBA" id="ARBA00011245"/>
    </source>
</evidence>
<dbReference type="PROSITE" id="PS50879">
    <property type="entry name" value="RNASE_H_1"/>
    <property type="match status" value="1"/>
</dbReference>
<evidence type="ECO:0000256" key="10">
    <source>
        <dbReference type="ARBA" id="ARBA00022842"/>
    </source>
</evidence>
<evidence type="ECO:0000313" key="13">
    <source>
        <dbReference type="EMBL" id="RCK54004.1"/>
    </source>
</evidence>
<feature type="binding site" evidence="11">
    <location>
        <position position="52"/>
    </location>
    <ligand>
        <name>Mg(2+)</name>
        <dbReference type="ChEBI" id="CHEBI:18420"/>
        <label>1</label>
    </ligand>
</feature>
<dbReference type="AlphaFoldDB" id="A0A367XK19"/>
<dbReference type="HAMAP" id="MF_00042">
    <property type="entry name" value="RNase_H"/>
    <property type="match status" value="1"/>
</dbReference>
<evidence type="ECO:0000256" key="7">
    <source>
        <dbReference type="ARBA" id="ARBA00022723"/>
    </source>
</evidence>
<dbReference type="Gene3D" id="3.30.420.10">
    <property type="entry name" value="Ribonuclease H-like superfamily/Ribonuclease H"/>
    <property type="match status" value="1"/>
</dbReference>
<keyword evidence="7 11" id="KW-0479">Metal-binding</keyword>
<dbReference type="GO" id="GO:0004523">
    <property type="term" value="F:RNA-DNA hybrid ribonuclease activity"/>
    <property type="evidence" value="ECO:0007669"/>
    <property type="project" value="UniProtKB-UniRule"/>
</dbReference>
<keyword evidence="6 11" id="KW-0540">Nuclease</keyword>
<dbReference type="InterPro" id="IPR022892">
    <property type="entry name" value="RNaseHI"/>
</dbReference>